<reference evidence="2" key="1">
    <citation type="submission" date="2014-02" db="EMBL/GenBank/DDBJ databases">
        <title>Complete genome sequence and comparative genomic analysis of the nitrogen-fixing bacterium Leptospirillum ferriphilum YSK.</title>
        <authorList>
            <person name="Guo X."/>
            <person name="Yin H."/>
            <person name="Liang Y."/>
            <person name="Hu Q."/>
            <person name="Ma L."/>
            <person name="Xiao Y."/>
            <person name="Zhang X."/>
            <person name="Qiu G."/>
            <person name="Liu X."/>
        </authorList>
    </citation>
    <scope>NUCLEOTIDE SEQUENCE [LARGE SCALE GENOMIC DNA]</scope>
    <source>
        <strain evidence="2">YSK</strain>
    </source>
</reference>
<organism evidence="1 2">
    <name type="scientific">Leptospirillum ferriphilum YSK</name>
    <dbReference type="NCBI Taxonomy" id="1441628"/>
    <lineage>
        <taxon>Bacteria</taxon>
        <taxon>Pseudomonadati</taxon>
        <taxon>Nitrospirota</taxon>
        <taxon>Nitrospiria</taxon>
        <taxon>Nitrospirales</taxon>
        <taxon>Nitrospiraceae</taxon>
        <taxon>Leptospirillum</taxon>
    </lineage>
</organism>
<accession>A0A059XXX2</accession>
<protein>
    <submittedName>
        <fullName evidence="1">Uncharacterized protein</fullName>
    </submittedName>
</protein>
<evidence type="ECO:0000313" key="1">
    <source>
        <dbReference type="EMBL" id="AIA31970.1"/>
    </source>
</evidence>
<evidence type="ECO:0000313" key="2">
    <source>
        <dbReference type="Proteomes" id="UP000027059"/>
    </source>
</evidence>
<dbReference type="Proteomes" id="UP000027059">
    <property type="component" value="Chromosome"/>
</dbReference>
<dbReference type="EMBL" id="CP007243">
    <property type="protein sequence ID" value="AIA31970.1"/>
    <property type="molecule type" value="Genomic_DNA"/>
</dbReference>
<dbReference type="AlphaFoldDB" id="A0A059XXX2"/>
<sequence>MSRVRVIRSNPFLLPIVRRDPLRFRKYAFFFLPPVKLLGGKILACLGQGTIGRQIHFPDQEHVFFTGLI</sequence>
<dbReference type="HOGENOM" id="CLU_2770838_0_0_0"/>
<reference evidence="1 2" key="2">
    <citation type="journal article" date="2015" name="Biomed. Res. Int.">
        <title>Effects of Arsenite Resistance on the Growth and Functional Gene Expression of Leptospirillum ferriphilum and Acidithiobacillus thiooxidans in Pure Culture and Coculture.</title>
        <authorList>
            <person name="Jiang H."/>
            <person name="Liang Y."/>
            <person name="Yin H."/>
            <person name="Xiao Y."/>
            <person name="Guo X."/>
            <person name="Xu Y."/>
            <person name="Hu Q."/>
            <person name="Liu H."/>
            <person name="Liu X."/>
        </authorList>
    </citation>
    <scope>NUCLEOTIDE SEQUENCE [LARGE SCALE GENOMIC DNA]</scope>
    <source>
        <strain evidence="1 2">YSK</strain>
    </source>
</reference>
<keyword evidence="2" id="KW-1185">Reference proteome</keyword>
<gene>
    <name evidence="1" type="ORF">Y981_11250</name>
</gene>
<dbReference type="KEGG" id="lfp:Y981_11250"/>
<proteinExistence type="predicted"/>
<name>A0A059XXX2_9BACT</name>